<dbReference type="PANTHER" id="PTHR30055">
    <property type="entry name" value="HTH-TYPE TRANSCRIPTIONAL REGULATOR RUTR"/>
    <property type="match status" value="1"/>
</dbReference>
<evidence type="ECO:0000313" key="8">
    <source>
        <dbReference type="Proteomes" id="UP001500974"/>
    </source>
</evidence>
<evidence type="ECO:0000256" key="4">
    <source>
        <dbReference type="ARBA" id="ARBA00023163"/>
    </source>
</evidence>
<dbReference type="InterPro" id="IPR039538">
    <property type="entry name" value="BetI_C"/>
</dbReference>
<dbReference type="EMBL" id="BAAAON010000001">
    <property type="protein sequence ID" value="GAA2172426.1"/>
    <property type="molecule type" value="Genomic_DNA"/>
</dbReference>
<dbReference type="SUPFAM" id="SSF48498">
    <property type="entry name" value="Tetracyclin repressor-like, C-terminal domain"/>
    <property type="match status" value="1"/>
</dbReference>
<feature type="DNA-binding region" description="H-T-H motif" evidence="5">
    <location>
        <begin position="42"/>
        <end position="61"/>
    </location>
</feature>
<dbReference type="PROSITE" id="PS50977">
    <property type="entry name" value="HTH_TETR_2"/>
    <property type="match status" value="1"/>
</dbReference>
<dbReference type="Pfam" id="PF13977">
    <property type="entry name" value="TetR_C_6"/>
    <property type="match status" value="1"/>
</dbReference>
<keyword evidence="2" id="KW-0805">Transcription regulation</keyword>
<proteinExistence type="predicted"/>
<reference evidence="7 8" key="1">
    <citation type="journal article" date="2019" name="Int. J. Syst. Evol. Microbiol.">
        <title>The Global Catalogue of Microorganisms (GCM) 10K type strain sequencing project: providing services to taxonomists for standard genome sequencing and annotation.</title>
        <authorList>
            <consortium name="The Broad Institute Genomics Platform"/>
            <consortium name="The Broad Institute Genome Sequencing Center for Infectious Disease"/>
            <person name="Wu L."/>
            <person name="Ma J."/>
        </authorList>
    </citation>
    <scope>NUCLEOTIDE SEQUENCE [LARGE SCALE GENOMIC DNA]</scope>
    <source>
        <strain evidence="7 8">JCM 14917</strain>
    </source>
</reference>
<keyword evidence="1" id="KW-0678">Repressor</keyword>
<sequence>MQTKSTARGGTRGPYAKTAARQREILEAAVAVFGSKGYSAGSIQEVADRAGIAQTTLLHHFPTKAQLLVAVLEYRDEISPDTPGTREHFTEVVVQQAKNNEGVPHLIELYSVLCGEATTEDHPAREYFVKRFERLRGEYSNELRYLASIGRLRPGIDPGIAGPTIVALWDGIQTQWLLNPEDVDVPQTLKAYLDLIIISPETGSAQQPMADSSGS</sequence>
<keyword evidence="8" id="KW-1185">Reference proteome</keyword>
<evidence type="ECO:0000256" key="1">
    <source>
        <dbReference type="ARBA" id="ARBA00022491"/>
    </source>
</evidence>
<dbReference type="InterPro" id="IPR036271">
    <property type="entry name" value="Tet_transcr_reg_TetR-rel_C_sf"/>
</dbReference>
<gene>
    <name evidence="7" type="ORF">GCM10009784_02820</name>
</gene>
<organism evidence="7 8">
    <name type="scientific">Arthrobacter parietis</name>
    <dbReference type="NCBI Taxonomy" id="271434"/>
    <lineage>
        <taxon>Bacteria</taxon>
        <taxon>Bacillati</taxon>
        <taxon>Actinomycetota</taxon>
        <taxon>Actinomycetes</taxon>
        <taxon>Micrococcales</taxon>
        <taxon>Micrococcaceae</taxon>
        <taxon>Arthrobacter</taxon>
    </lineage>
</organism>
<comment type="caution">
    <text evidence="7">The sequence shown here is derived from an EMBL/GenBank/DDBJ whole genome shotgun (WGS) entry which is preliminary data.</text>
</comment>
<dbReference type="Gene3D" id="1.10.357.10">
    <property type="entry name" value="Tetracycline Repressor, domain 2"/>
    <property type="match status" value="1"/>
</dbReference>
<evidence type="ECO:0000259" key="6">
    <source>
        <dbReference type="PROSITE" id="PS50977"/>
    </source>
</evidence>
<dbReference type="Proteomes" id="UP001500974">
    <property type="component" value="Unassembled WGS sequence"/>
</dbReference>
<evidence type="ECO:0000256" key="2">
    <source>
        <dbReference type="ARBA" id="ARBA00023015"/>
    </source>
</evidence>
<dbReference type="Pfam" id="PF00440">
    <property type="entry name" value="TetR_N"/>
    <property type="match status" value="1"/>
</dbReference>
<evidence type="ECO:0000256" key="5">
    <source>
        <dbReference type="PROSITE-ProRule" id="PRU00335"/>
    </source>
</evidence>
<dbReference type="SUPFAM" id="SSF46689">
    <property type="entry name" value="Homeodomain-like"/>
    <property type="match status" value="1"/>
</dbReference>
<dbReference type="InterPro" id="IPR050109">
    <property type="entry name" value="HTH-type_TetR-like_transc_reg"/>
</dbReference>
<accession>A0ABN3AMR1</accession>
<keyword evidence="4" id="KW-0804">Transcription</keyword>
<evidence type="ECO:0000256" key="3">
    <source>
        <dbReference type="ARBA" id="ARBA00023125"/>
    </source>
</evidence>
<dbReference type="InterPro" id="IPR001647">
    <property type="entry name" value="HTH_TetR"/>
</dbReference>
<name>A0ABN3AMR1_9MICC</name>
<dbReference type="PANTHER" id="PTHR30055:SF226">
    <property type="entry name" value="HTH-TYPE TRANSCRIPTIONAL REGULATOR PKSA"/>
    <property type="match status" value="1"/>
</dbReference>
<dbReference type="InterPro" id="IPR009057">
    <property type="entry name" value="Homeodomain-like_sf"/>
</dbReference>
<dbReference type="PRINTS" id="PR00455">
    <property type="entry name" value="HTHTETR"/>
</dbReference>
<evidence type="ECO:0000313" key="7">
    <source>
        <dbReference type="EMBL" id="GAA2172426.1"/>
    </source>
</evidence>
<protein>
    <submittedName>
        <fullName evidence="7">TetR/AcrR family transcriptional regulator</fullName>
    </submittedName>
</protein>
<dbReference type="RefSeq" id="WP_346027213.1">
    <property type="nucleotide sequence ID" value="NZ_BAAAON010000001.1"/>
</dbReference>
<keyword evidence="3 5" id="KW-0238">DNA-binding</keyword>
<feature type="domain" description="HTH tetR-type" evidence="6">
    <location>
        <begin position="19"/>
        <end position="79"/>
    </location>
</feature>